<protein>
    <submittedName>
        <fullName evidence="2">Uncharacterized protein</fullName>
    </submittedName>
</protein>
<keyword evidence="1" id="KW-0812">Transmembrane</keyword>
<dbReference type="AlphaFoldDB" id="A0A1H0BN88"/>
<feature type="transmembrane region" description="Helical" evidence="1">
    <location>
        <begin position="344"/>
        <end position="362"/>
    </location>
</feature>
<reference evidence="2 3" key="1">
    <citation type="submission" date="2016-10" db="EMBL/GenBank/DDBJ databases">
        <authorList>
            <person name="de Groot N.N."/>
        </authorList>
    </citation>
    <scope>NUCLEOTIDE SEQUENCE [LARGE SCALE GENOMIC DNA]</scope>
    <source>
        <strain evidence="2 3">DSM 15269</strain>
    </source>
</reference>
<organism evidence="2 3">
    <name type="scientific">Desulfonauticus submarinus</name>
    <dbReference type="NCBI Taxonomy" id="206665"/>
    <lineage>
        <taxon>Bacteria</taxon>
        <taxon>Pseudomonadati</taxon>
        <taxon>Thermodesulfobacteriota</taxon>
        <taxon>Desulfovibrionia</taxon>
        <taxon>Desulfovibrionales</taxon>
        <taxon>Desulfonauticaceae</taxon>
        <taxon>Desulfonauticus</taxon>
    </lineage>
</organism>
<dbReference type="STRING" id="206665.SAMN04488516_102232"/>
<evidence type="ECO:0000256" key="1">
    <source>
        <dbReference type="SAM" id="Phobius"/>
    </source>
</evidence>
<keyword evidence="3" id="KW-1185">Reference proteome</keyword>
<dbReference type="RefSeq" id="WP_092063505.1">
    <property type="nucleotide sequence ID" value="NZ_FNIN01000002.1"/>
</dbReference>
<proteinExistence type="predicted"/>
<feature type="transmembrane region" description="Helical" evidence="1">
    <location>
        <begin position="296"/>
        <end position="324"/>
    </location>
</feature>
<keyword evidence="1" id="KW-0472">Membrane</keyword>
<name>A0A1H0BN88_9BACT</name>
<feature type="transmembrane region" description="Helical" evidence="1">
    <location>
        <begin position="255"/>
        <end position="275"/>
    </location>
</feature>
<sequence length="378" mass="43146">MPSNYLTIGIIVDESETREFNTLLQKIIRHLQKQLKKNFPQFKWVFSFLKRKDFPTSIPLDPLELLEFGASLKLEYNLDFALVFTSLPLKSRFNQIVNAVPSNMLETAVISMASIIEEDTNKQVHGLLALCKHVLGHLWGLEHNSNSVMQPHHIWTKAHKLSWNKEEKKHILSYLKDIADPRLEETSKGLKLSTFLFYLHVLKREGISILRDILLFRSWLMMLRLGKFTVATAVSIIFLFLSAEAWEMGAAICPFWLNIGIGIILLAATLSLYFGQNLHKVAKSERIKEQAVRSKLVLFGTLFMGITIFWLNLFLISTTIIYLLPQKILIGWAGIKNNLPIFHFGKIMATFGILASALGGNLEEAQDIKAVLFYTEET</sequence>
<accession>A0A1H0BN88</accession>
<keyword evidence="1" id="KW-1133">Transmembrane helix</keyword>
<dbReference type="Proteomes" id="UP000199602">
    <property type="component" value="Unassembled WGS sequence"/>
</dbReference>
<dbReference type="EMBL" id="FNIN01000002">
    <property type="protein sequence ID" value="SDN47094.1"/>
    <property type="molecule type" value="Genomic_DNA"/>
</dbReference>
<evidence type="ECO:0000313" key="3">
    <source>
        <dbReference type="Proteomes" id="UP000199602"/>
    </source>
</evidence>
<dbReference type="OrthoDB" id="7831148at2"/>
<gene>
    <name evidence="2" type="ORF">SAMN04488516_102232</name>
</gene>
<evidence type="ECO:0000313" key="2">
    <source>
        <dbReference type="EMBL" id="SDN47094.1"/>
    </source>
</evidence>
<feature type="transmembrane region" description="Helical" evidence="1">
    <location>
        <begin position="225"/>
        <end position="243"/>
    </location>
</feature>